<dbReference type="EMBL" id="NRQW01000692">
    <property type="protein sequence ID" value="PLZ82384.1"/>
    <property type="molecule type" value="Genomic_DNA"/>
</dbReference>
<name>A0A2N6JV06_FISMU</name>
<dbReference type="RefSeq" id="WP_071588901.1">
    <property type="nucleotide sequence ID" value="NZ_CAWNVR010000115.1"/>
</dbReference>
<accession>A0A2N6JV06</accession>
<gene>
    <name evidence="1" type="ORF">CEN44_27740</name>
</gene>
<dbReference type="Proteomes" id="UP000235036">
    <property type="component" value="Unassembled WGS sequence"/>
</dbReference>
<reference evidence="1 2" key="1">
    <citation type="submission" date="2017-08" db="EMBL/GenBank/DDBJ databases">
        <title>Genomes of Fischerella (Mastigocladus) sp. strains.</title>
        <authorList>
            <person name="Miller S.R."/>
        </authorList>
    </citation>
    <scope>NUCLEOTIDE SEQUENCE [LARGE SCALE GENOMIC DNA]</scope>
    <source>
        <strain evidence="1 2">CCMEE 5323</strain>
    </source>
</reference>
<dbReference type="AlphaFoldDB" id="A0A2N6JV06"/>
<proteinExistence type="predicted"/>
<evidence type="ECO:0000313" key="1">
    <source>
        <dbReference type="EMBL" id="PLZ82384.1"/>
    </source>
</evidence>
<organism evidence="1 2">
    <name type="scientific">Fischerella muscicola CCMEE 5323</name>
    <dbReference type="NCBI Taxonomy" id="2019572"/>
    <lineage>
        <taxon>Bacteria</taxon>
        <taxon>Bacillati</taxon>
        <taxon>Cyanobacteriota</taxon>
        <taxon>Cyanophyceae</taxon>
        <taxon>Nostocales</taxon>
        <taxon>Hapalosiphonaceae</taxon>
        <taxon>Fischerella</taxon>
    </lineage>
</organism>
<keyword evidence="2" id="KW-1185">Reference proteome</keyword>
<sequence length="63" mass="7126">MISPLKNPLPSGEYAASKVLISFYKDRWVPITFCRFVDAIALYRKAVQSGSEIFIFPPDCKLS</sequence>
<evidence type="ECO:0000313" key="2">
    <source>
        <dbReference type="Proteomes" id="UP000235036"/>
    </source>
</evidence>
<comment type="caution">
    <text evidence="1">The sequence shown here is derived from an EMBL/GenBank/DDBJ whole genome shotgun (WGS) entry which is preliminary data.</text>
</comment>
<protein>
    <submittedName>
        <fullName evidence="1">Uncharacterized protein</fullName>
    </submittedName>
</protein>